<evidence type="ECO:0000313" key="4">
    <source>
        <dbReference type="WBParaSite" id="PSU_v2.g16806.t1"/>
    </source>
</evidence>
<organism evidence="3 4">
    <name type="scientific">Panagrolaimus superbus</name>
    <dbReference type="NCBI Taxonomy" id="310955"/>
    <lineage>
        <taxon>Eukaryota</taxon>
        <taxon>Metazoa</taxon>
        <taxon>Ecdysozoa</taxon>
        <taxon>Nematoda</taxon>
        <taxon>Chromadorea</taxon>
        <taxon>Rhabditida</taxon>
        <taxon>Tylenchina</taxon>
        <taxon>Panagrolaimomorpha</taxon>
        <taxon>Panagrolaimoidea</taxon>
        <taxon>Panagrolaimidae</taxon>
        <taxon>Panagrolaimus</taxon>
    </lineage>
</organism>
<name>A0A914YBZ2_9BILA</name>
<proteinExistence type="predicted"/>
<accession>A0A914YBZ2</accession>
<dbReference type="CDD" id="cd00037">
    <property type="entry name" value="CLECT"/>
    <property type="match status" value="2"/>
</dbReference>
<sequence length="301" mass="33606">MLTFLFLFLFLFLLIQYSAADCPENSIEWHSHCYSFFNISTGFADAELKCNQNGSHLVSIHDGFTNALLSQEAAKNFCKSTETDFWIGATTLIALKTWNWTDGTTFDFTEWNKGEPKNISGSNCAALSTVDGYWTSQDCFKSKPFVCETANFLTTPLPRTTPSYPLNGNCSMGWFYIPQAHACYGANGGEHAFTWTAAQNYCESIGAQLPAIHSSAEVQYLDSLISAFWRNLWTGIVSVDGGKVWKNADGTPADFLKYGSWCEGHPFKNVTGERCVARFRPCYIDFDCITTIFDATCKKSL</sequence>
<dbReference type="InterPro" id="IPR050111">
    <property type="entry name" value="C-type_lectin/snaclec_domain"/>
</dbReference>
<evidence type="ECO:0000256" key="1">
    <source>
        <dbReference type="SAM" id="SignalP"/>
    </source>
</evidence>
<dbReference type="PANTHER" id="PTHR22803">
    <property type="entry name" value="MANNOSE, PHOSPHOLIPASE, LECTIN RECEPTOR RELATED"/>
    <property type="match status" value="1"/>
</dbReference>
<dbReference type="PROSITE" id="PS50041">
    <property type="entry name" value="C_TYPE_LECTIN_2"/>
    <property type="match status" value="2"/>
</dbReference>
<reference evidence="4" key="1">
    <citation type="submission" date="2022-11" db="UniProtKB">
        <authorList>
            <consortium name="WormBaseParasite"/>
        </authorList>
    </citation>
    <scope>IDENTIFICATION</scope>
</reference>
<dbReference type="Proteomes" id="UP000887577">
    <property type="component" value="Unplaced"/>
</dbReference>
<feature type="chain" id="PRO_5037870501" evidence="1">
    <location>
        <begin position="21"/>
        <end position="301"/>
    </location>
</feature>
<evidence type="ECO:0000313" key="3">
    <source>
        <dbReference type="Proteomes" id="UP000887577"/>
    </source>
</evidence>
<dbReference type="InterPro" id="IPR016186">
    <property type="entry name" value="C-type_lectin-like/link_sf"/>
</dbReference>
<feature type="domain" description="C-type lectin" evidence="2">
    <location>
        <begin position="179"/>
        <end position="288"/>
    </location>
</feature>
<dbReference type="Pfam" id="PF00059">
    <property type="entry name" value="Lectin_C"/>
    <property type="match status" value="2"/>
</dbReference>
<dbReference type="InterPro" id="IPR016187">
    <property type="entry name" value="CTDL_fold"/>
</dbReference>
<dbReference type="InterPro" id="IPR001304">
    <property type="entry name" value="C-type_lectin-like"/>
</dbReference>
<protein>
    <submittedName>
        <fullName evidence="4">C-type lectin domain-containing protein</fullName>
    </submittedName>
</protein>
<keyword evidence="1" id="KW-0732">Signal</keyword>
<dbReference type="WBParaSite" id="PSU_v2.g16806.t1">
    <property type="protein sequence ID" value="PSU_v2.g16806.t1"/>
    <property type="gene ID" value="PSU_v2.g16806"/>
</dbReference>
<dbReference type="SMART" id="SM00034">
    <property type="entry name" value="CLECT"/>
    <property type="match status" value="2"/>
</dbReference>
<keyword evidence="3" id="KW-1185">Reference proteome</keyword>
<feature type="signal peptide" evidence="1">
    <location>
        <begin position="1"/>
        <end position="20"/>
    </location>
</feature>
<feature type="domain" description="C-type lectin" evidence="2">
    <location>
        <begin position="29"/>
        <end position="148"/>
    </location>
</feature>
<evidence type="ECO:0000259" key="2">
    <source>
        <dbReference type="PROSITE" id="PS50041"/>
    </source>
</evidence>
<dbReference type="AlphaFoldDB" id="A0A914YBZ2"/>
<dbReference type="SUPFAM" id="SSF56436">
    <property type="entry name" value="C-type lectin-like"/>
    <property type="match status" value="2"/>
</dbReference>
<dbReference type="Gene3D" id="3.10.100.10">
    <property type="entry name" value="Mannose-Binding Protein A, subunit A"/>
    <property type="match status" value="2"/>
</dbReference>